<evidence type="ECO:0000256" key="2">
    <source>
        <dbReference type="SAM" id="SignalP"/>
    </source>
</evidence>
<name>A0A9X1YYJ0_9PSED</name>
<dbReference type="EMBL" id="JALQCW010000068">
    <property type="protein sequence ID" value="MCK9800643.1"/>
    <property type="molecule type" value="Genomic_DNA"/>
</dbReference>
<evidence type="ECO:0008006" key="5">
    <source>
        <dbReference type="Google" id="ProtNLM"/>
    </source>
</evidence>
<gene>
    <name evidence="3" type="ORF">M1B34_23905</name>
</gene>
<organism evidence="3 4">
    <name type="scientific">Pseudomonas morbosilactucae</name>
    <dbReference type="NCBI Taxonomy" id="2938197"/>
    <lineage>
        <taxon>Bacteria</taxon>
        <taxon>Pseudomonadati</taxon>
        <taxon>Pseudomonadota</taxon>
        <taxon>Gammaproteobacteria</taxon>
        <taxon>Pseudomonadales</taxon>
        <taxon>Pseudomonadaceae</taxon>
        <taxon>Pseudomonas</taxon>
    </lineage>
</organism>
<dbReference type="RefSeq" id="WP_268266385.1">
    <property type="nucleotide sequence ID" value="NZ_JALQCW010000068.1"/>
</dbReference>
<protein>
    <recommendedName>
        <fullName evidence="5">DUF4124 domain-containing protein</fullName>
    </recommendedName>
</protein>
<comment type="caution">
    <text evidence="3">The sequence shown here is derived from an EMBL/GenBank/DDBJ whole genome shotgun (WGS) entry which is preliminary data.</text>
</comment>
<feature type="chain" id="PRO_5040962380" description="DUF4124 domain-containing protein" evidence="2">
    <location>
        <begin position="19"/>
        <end position="222"/>
    </location>
</feature>
<keyword evidence="2" id="KW-0732">Signal</keyword>
<feature type="compositionally biased region" description="Basic and acidic residues" evidence="1">
    <location>
        <begin position="211"/>
        <end position="222"/>
    </location>
</feature>
<evidence type="ECO:0000256" key="1">
    <source>
        <dbReference type="SAM" id="MobiDB-lite"/>
    </source>
</evidence>
<reference evidence="3 4" key="1">
    <citation type="journal article" date="2022" name="Int. J. Syst. Evol. Microbiol.">
        <title>Pseudomonas aegrilactucae sp. nov. and Pseudomonas morbosilactucae sp. nov., pathogens causing bacterial rot of lettuce in Japan.</title>
        <authorList>
            <person name="Sawada H."/>
            <person name="Fujikawa T."/>
            <person name="Satou M."/>
        </authorList>
    </citation>
    <scope>NUCLEOTIDE SEQUENCE [LARGE SCALE GENOMIC DNA]</scope>
    <source>
        <strain evidence="3 4">MAFF 302030</strain>
    </source>
</reference>
<sequence length="222" mass="25531">MKNTMLLLTLLFSVNAFAEPYKSRFVWSDKCVDGNCTSSEIEAVNRENAERGRQHLLNLEEEEREREREWSRQHAEDQARADAAPKYVHTPKGPVITCVQEVYEKATGILGDDATNHIDVSIISPGKCSFEVKEFGDFGRGCDNLAALSSIAKMGFYQEEQCRYEAESWKVYSQYKDVIYTPEWTNALSREYHKKLEPIKQKHRGNVAKLQDQEKALNKSEE</sequence>
<proteinExistence type="predicted"/>
<evidence type="ECO:0000313" key="3">
    <source>
        <dbReference type="EMBL" id="MCK9800643.1"/>
    </source>
</evidence>
<feature type="region of interest" description="Disordered" evidence="1">
    <location>
        <begin position="203"/>
        <end position="222"/>
    </location>
</feature>
<feature type="signal peptide" evidence="2">
    <location>
        <begin position="1"/>
        <end position="18"/>
    </location>
</feature>
<dbReference type="Proteomes" id="UP001155059">
    <property type="component" value="Unassembled WGS sequence"/>
</dbReference>
<dbReference type="AlphaFoldDB" id="A0A9X1YYJ0"/>
<evidence type="ECO:0000313" key="4">
    <source>
        <dbReference type="Proteomes" id="UP001155059"/>
    </source>
</evidence>
<accession>A0A9X1YYJ0</accession>
<reference evidence="3 4" key="2">
    <citation type="journal article" date="2023" name="Plant Pathol.">
        <title>Dismantling and reorganizing Pseudomonas marginalis sensu#lato.</title>
        <authorList>
            <person name="Sawada H."/>
            <person name="Fujikawa T."/>
            <person name="Satou M."/>
        </authorList>
    </citation>
    <scope>NUCLEOTIDE SEQUENCE [LARGE SCALE GENOMIC DNA]</scope>
    <source>
        <strain evidence="3 4">MAFF 302030</strain>
    </source>
</reference>